<dbReference type="Proteomes" id="UP000183940">
    <property type="component" value="Unassembled WGS sequence"/>
</dbReference>
<dbReference type="EMBL" id="MLAW01000046">
    <property type="protein sequence ID" value="OJJ20745.1"/>
    <property type="molecule type" value="Genomic_DNA"/>
</dbReference>
<gene>
    <name evidence="4" type="ORF">BI308_20345</name>
</gene>
<dbReference type="InterPro" id="IPR011009">
    <property type="entry name" value="Kinase-like_dom_sf"/>
</dbReference>
<evidence type="ECO:0000259" key="3">
    <source>
        <dbReference type="Pfam" id="PF03109"/>
    </source>
</evidence>
<protein>
    <recommendedName>
        <fullName evidence="3">ABC1 atypical kinase-like domain-containing protein</fullName>
    </recommendedName>
</protein>
<evidence type="ECO:0000313" key="5">
    <source>
        <dbReference type="Proteomes" id="UP000183940"/>
    </source>
</evidence>
<keyword evidence="2" id="KW-0472">Membrane</keyword>
<dbReference type="PANTHER" id="PTHR10566:SF113">
    <property type="entry name" value="PROTEIN ACTIVITY OF BC1 COMPLEX KINASE 7, CHLOROPLASTIC"/>
    <property type="match status" value="1"/>
</dbReference>
<dbReference type="InterPro" id="IPR004147">
    <property type="entry name" value="ABC1_dom"/>
</dbReference>
<evidence type="ECO:0000256" key="1">
    <source>
        <dbReference type="ARBA" id="ARBA00009670"/>
    </source>
</evidence>
<evidence type="ECO:0000313" key="4">
    <source>
        <dbReference type="EMBL" id="OJJ20745.1"/>
    </source>
</evidence>
<name>A0A1L9QM15_9CYAN</name>
<dbReference type="CDD" id="cd05121">
    <property type="entry name" value="ABC1_ADCK3-like"/>
    <property type="match status" value="1"/>
</dbReference>
<dbReference type="PANTHER" id="PTHR10566">
    <property type="entry name" value="CHAPERONE-ACTIVITY OF BC1 COMPLEX CABC1 -RELATED"/>
    <property type="match status" value="1"/>
</dbReference>
<feature type="transmembrane region" description="Helical" evidence="2">
    <location>
        <begin position="525"/>
        <end position="545"/>
    </location>
</feature>
<comment type="similarity">
    <text evidence="1">Belongs to the protein kinase superfamily. ADCK protein kinase family.</text>
</comment>
<comment type="caution">
    <text evidence="4">The sequence shown here is derived from an EMBL/GenBank/DDBJ whole genome shotgun (WGS) entry which is preliminary data.</text>
</comment>
<dbReference type="STRING" id="1925591.BI308_20345"/>
<proteinExistence type="inferred from homology"/>
<evidence type="ECO:0000256" key="2">
    <source>
        <dbReference type="SAM" id="Phobius"/>
    </source>
</evidence>
<keyword evidence="5" id="KW-1185">Reference proteome</keyword>
<dbReference type="AlphaFoldDB" id="A0A1L9QM15"/>
<keyword evidence="2" id="KW-0812">Transmembrane</keyword>
<dbReference type="Pfam" id="PF03109">
    <property type="entry name" value="ABC1"/>
    <property type="match status" value="1"/>
</dbReference>
<sequence length="557" mass="63498">MLKISQPRSRRWQKLTYSPIIRQIQVFMAAIRFIALLLWDRWRGGASSALKRQRARGLVQTLLKLGPTFIKIGQSLSTRADLLPVEYVEALEQLQDQVPAFDVETGIAIIELELGASVGAIFRNFDPLPLAAASLGQVHRATLHTQEEVVIKVQRPGLRALFDVDAKAIYRGIQVTEFLFAWTRKYELRTIYGEFFRILYQEIDYKQEALNADRFRNNFANHPEILVPKIYWRYTTNKVLTIEYLPGIKVDNREALIACGLDPQKINQVGICCYLKQLLLDGFFQADPHPGNLAVTSKGELIFYDFGMMGEIKSLAKDQMIRNFFAVLRKDTDEVVETLIKMGLIEPMTDMTPVRRLITFLLDRFTERPVNFREFTLIKDELYAMFEEQPFRLPAEMTFVLKALTTLDGIARILDPEYNFASSSQPFVREVTAGKGTGYLVGETLRQVKLWVQSPFQKPTVTDRFLEQLGKRMDTGDLAFSVKAKESDRLLESLSLGVQSVLYLCGAGFTLISSTILFVGQLSGWAIALLCGSGLFSFFCMRSIFRLSLRNRLNRIS</sequence>
<dbReference type="SUPFAM" id="SSF56112">
    <property type="entry name" value="Protein kinase-like (PK-like)"/>
    <property type="match status" value="1"/>
</dbReference>
<accession>A0A1L9QM15</accession>
<organism evidence="4 5">
    <name type="scientific">Roseofilum reptotaenium AO1-A</name>
    <dbReference type="NCBI Taxonomy" id="1925591"/>
    <lineage>
        <taxon>Bacteria</taxon>
        <taxon>Bacillati</taxon>
        <taxon>Cyanobacteriota</taxon>
        <taxon>Cyanophyceae</taxon>
        <taxon>Desertifilales</taxon>
        <taxon>Desertifilaceae</taxon>
        <taxon>Roseofilum</taxon>
    </lineage>
</organism>
<keyword evidence="2" id="KW-1133">Transmembrane helix</keyword>
<dbReference type="InterPro" id="IPR050154">
    <property type="entry name" value="UbiB_kinase"/>
</dbReference>
<reference evidence="4" key="1">
    <citation type="submission" date="2016-10" db="EMBL/GenBank/DDBJ databases">
        <title>CRISPR-Cas defence system in Roseofilum reptotaenium: evidence of a bacteriophage-cyanobacterium arms race in the coral black band disease.</title>
        <authorList>
            <person name="Buerger P."/>
            <person name="Wood-Charlson E.M."/>
            <person name="Weynberg K.D."/>
            <person name="Willis B."/>
            <person name="Van Oppen M.J."/>
        </authorList>
    </citation>
    <scope>NUCLEOTIDE SEQUENCE [LARGE SCALE GENOMIC DNA]</scope>
    <source>
        <strain evidence="4">AO1-A</strain>
    </source>
</reference>
<feature type="domain" description="ABC1 atypical kinase-like" evidence="3">
    <location>
        <begin position="93"/>
        <end position="338"/>
    </location>
</feature>